<dbReference type="Pfam" id="PF00561">
    <property type="entry name" value="Abhydrolase_1"/>
    <property type="match status" value="1"/>
</dbReference>
<dbReference type="Proteomes" id="UP001224775">
    <property type="component" value="Unassembled WGS sequence"/>
</dbReference>
<dbReference type="GO" id="GO:0005737">
    <property type="term" value="C:cytoplasm"/>
    <property type="evidence" value="ECO:0007669"/>
    <property type="project" value="UniProtKB-SubCell"/>
</dbReference>
<evidence type="ECO:0000256" key="4">
    <source>
        <dbReference type="ARBA" id="ARBA00012568"/>
    </source>
</evidence>
<proteinExistence type="inferred from homology"/>
<keyword evidence="6" id="KW-0963">Cytoplasm</keyword>
<dbReference type="InterPro" id="IPR029058">
    <property type="entry name" value="AB_hydrolase_fold"/>
</dbReference>
<keyword evidence="13" id="KW-1185">Reference proteome</keyword>
<evidence type="ECO:0000256" key="1">
    <source>
        <dbReference type="ARBA" id="ARBA00001585"/>
    </source>
</evidence>
<evidence type="ECO:0000313" key="12">
    <source>
        <dbReference type="EMBL" id="KAK1746237.1"/>
    </source>
</evidence>
<dbReference type="GO" id="GO:0006508">
    <property type="term" value="P:proteolysis"/>
    <property type="evidence" value="ECO:0007669"/>
    <property type="project" value="UniProtKB-KW"/>
</dbReference>
<dbReference type="GO" id="GO:0004177">
    <property type="term" value="F:aminopeptidase activity"/>
    <property type="evidence" value="ECO:0007669"/>
    <property type="project" value="UniProtKB-KW"/>
</dbReference>
<comment type="caution">
    <text evidence="12">The sequence shown here is derived from an EMBL/GenBank/DDBJ whole genome shotgun (WGS) entry which is preliminary data.</text>
</comment>
<name>A0AAD8YHK6_9STRA</name>
<evidence type="ECO:0000256" key="3">
    <source>
        <dbReference type="ARBA" id="ARBA00010088"/>
    </source>
</evidence>
<keyword evidence="5 12" id="KW-0031">Aminopeptidase</keyword>
<dbReference type="PRINTS" id="PR00793">
    <property type="entry name" value="PROAMNOPTASE"/>
</dbReference>
<dbReference type="InterPro" id="IPR002410">
    <property type="entry name" value="Peptidase_S33"/>
</dbReference>
<dbReference type="PANTHER" id="PTHR43722">
    <property type="entry name" value="PROLINE IMINOPEPTIDASE"/>
    <property type="match status" value="1"/>
</dbReference>
<accession>A0AAD8YHK6</accession>
<evidence type="ECO:0000256" key="6">
    <source>
        <dbReference type="ARBA" id="ARBA00022490"/>
    </source>
</evidence>
<dbReference type="EMBL" id="JATAAI010000004">
    <property type="protein sequence ID" value="KAK1746237.1"/>
    <property type="molecule type" value="Genomic_DNA"/>
</dbReference>
<comment type="subcellular location">
    <subcellularLocation>
        <location evidence="2">Cytoplasm</location>
    </subcellularLocation>
</comment>
<dbReference type="EC" id="3.4.11.5" evidence="4"/>
<evidence type="ECO:0000256" key="5">
    <source>
        <dbReference type="ARBA" id="ARBA00022438"/>
    </source>
</evidence>
<dbReference type="SUPFAM" id="SSF53474">
    <property type="entry name" value="alpha/beta-Hydrolases"/>
    <property type="match status" value="1"/>
</dbReference>
<feature type="compositionally biased region" description="Polar residues" evidence="10">
    <location>
        <begin position="499"/>
        <end position="510"/>
    </location>
</feature>
<evidence type="ECO:0000256" key="8">
    <source>
        <dbReference type="ARBA" id="ARBA00022801"/>
    </source>
</evidence>
<dbReference type="InterPro" id="IPR000073">
    <property type="entry name" value="AB_hydrolase_1"/>
</dbReference>
<evidence type="ECO:0000313" key="13">
    <source>
        <dbReference type="Proteomes" id="UP001224775"/>
    </source>
</evidence>
<evidence type="ECO:0000256" key="10">
    <source>
        <dbReference type="SAM" id="MobiDB-lite"/>
    </source>
</evidence>
<sequence length="652" mass="72446">MMILVIALVSATVAFRSLFTCNALIILPRGSNRNLHRASAGLSSTPFHRHIITSSLNSSPDDSVSDAIDSPILRSLYDPLPRIDCNGTVSNENNTTEVPKWVNKVTSGTLATEEGSPHELYFEVHHRLSFDNSTQDYSTARQQRGLVGLVLHGGPGAACYPKHTQFFSPGLYEYVVLLDQRGCGRSTPLGEVTFNRLELLVNDVEMLRQHLVKEGLIDKWIVEEEEEEENEQLIQSTQPRNHHPWDVILGGSWGCTLAMAYAFTHPNSVRAMVLRGVCLFREKEIDWLFGNPPESSAVTPRAGVSKTSNLRDLIAGGSSSVSMARPPATTTTLEEIERQSVAAQLFTEQWKEFSSGVEDVENNKRSVLHSYYHRLLGSDANSRYTAMRSWFRWEMGIYGNGFKKSEDSNEDKNRLLVWDPSRASWVFEDAQVHNQKSVASICVDNSSSEHEEILRSLRRFSTSSSSHTSSKIDENVLEPLPIEDTIAARTESKVEDIKQPSSKNGNGNTFDPTTYIPAQAMLTCYYSVNDDYCIHPFNSFLSINPPPSIPLSSWYSSKLPPSSESESYGSSISPDLPFPLPPTIAIQGGDDAICPADTALDLHNVWEQLELRIALKSGHSMYDPVIAGEIVKSLERFGHSLMMGEEADDKGV</sequence>
<feature type="region of interest" description="Disordered" evidence="10">
    <location>
        <begin position="491"/>
        <end position="510"/>
    </location>
</feature>
<keyword evidence="8 12" id="KW-0378">Hydrolase</keyword>
<dbReference type="AlphaFoldDB" id="A0AAD8YHK6"/>
<dbReference type="InterPro" id="IPR005944">
    <property type="entry name" value="Pro_iminopeptidase"/>
</dbReference>
<evidence type="ECO:0000256" key="7">
    <source>
        <dbReference type="ARBA" id="ARBA00022670"/>
    </source>
</evidence>
<dbReference type="Gene3D" id="3.40.50.1820">
    <property type="entry name" value="alpha/beta hydrolase"/>
    <property type="match status" value="2"/>
</dbReference>
<gene>
    <name evidence="12" type="ORF">QTG54_002844</name>
</gene>
<comment type="similarity">
    <text evidence="3">Belongs to the peptidase S33 family.</text>
</comment>
<evidence type="ECO:0000256" key="2">
    <source>
        <dbReference type="ARBA" id="ARBA00004496"/>
    </source>
</evidence>
<protein>
    <recommendedName>
        <fullName evidence="4">prolyl aminopeptidase</fullName>
        <ecNumber evidence="4">3.4.11.5</ecNumber>
    </recommendedName>
    <alternativeName>
        <fullName evidence="9">Prolyl aminopeptidase</fullName>
    </alternativeName>
</protein>
<evidence type="ECO:0000256" key="9">
    <source>
        <dbReference type="ARBA" id="ARBA00029605"/>
    </source>
</evidence>
<comment type="catalytic activity">
    <reaction evidence="1">
        <text>Release of N-terminal proline from a peptide.</text>
        <dbReference type="EC" id="3.4.11.5"/>
    </reaction>
</comment>
<feature type="domain" description="AB hydrolase-1" evidence="11">
    <location>
        <begin position="149"/>
        <end position="277"/>
    </location>
</feature>
<dbReference type="PANTHER" id="PTHR43722:SF1">
    <property type="entry name" value="PROLINE IMINOPEPTIDASE"/>
    <property type="match status" value="1"/>
</dbReference>
<reference evidence="12" key="1">
    <citation type="submission" date="2023-06" db="EMBL/GenBank/DDBJ databases">
        <title>Survivors Of The Sea: Transcriptome response of Skeletonema marinoi to long-term dormancy.</title>
        <authorList>
            <person name="Pinder M.I.M."/>
            <person name="Kourtchenko O."/>
            <person name="Robertson E.K."/>
            <person name="Larsson T."/>
            <person name="Maumus F."/>
            <person name="Osuna-Cruz C.M."/>
            <person name="Vancaester E."/>
            <person name="Stenow R."/>
            <person name="Vandepoele K."/>
            <person name="Ploug H."/>
            <person name="Bruchert V."/>
            <person name="Godhe A."/>
            <person name="Topel M."/>
        </authorList>
    </citation>
    <scope>NUCLEOTIDE SEQUENCE</scope>
    <source>
        <strain evidence="12">R05AC</strain>
    </source>
</reference>
<organism evidence="12 13">
    <name type="scientific">Skeletonema marinoi</name>
    <dbReference type="NCBI Taxonomy" id="267567"/>
    <lineage>
        <taxon>Eukaryota</taxon>
        <taxon>Sar</taxon>
        <taxon>Stramenopiles</taxon>
        <taxon>Ochrophyta</taxon>
        <taxon>Bacillariophyta</taxon>
        <taxon>Coscinodiscophyceae</taxon>
        <taxon>Thalassiosirophycidae</taxon>
        <taxon>Thalassiosirales</taxon>
        <taxon>Skeletonemataceae</taxon>
        <taxon>Skeletonema</taxon>
        <taxon>Skeletonema marinoi-dohrnii complex</taxon>
    </lineage>
</organism>
<keyword evidence="7" id="KW-0645">Protease</keyword>
<evidence type="ECO:0000259" key="11">
    <source>
        <dbReference type="Pfam" id="PF00561"/>
    </source>
</evidence>